<feature type="domain" description="RNA polymerase sigma factor 70 region 4 type 2" evidence="5">
    <location>
        <begin position="102"/>
        <end position="154"/>
    </location>
</feature>
<dbReference type="RefSeq" id="WP_352561114.1">
    <property type="nucleotide sequence ID" value="NZ_JAMYQB010000024.1"/>
</dbReference>
<organism evidence="7 8">
    <name type="scientific">Mesorhizobium caraganae</name>
    <dbReference type="NCBI Taxonomy" id="483206"/>
    <lineage>
        <taxon>Bacteria</taxon>
        <taxon>Pseudomonadati</taxon>
        <taxon>Pseudomonadota</taxon>
        <taxon>Alphaproteobacteria</taxon>
        <taxon>Hyphomicrobiales</taxon>
        <taxon>Phyllobacteriaceae</taxon>
        <taxon>Mesorhizobium</taxon>
    </lineage>
</organism>
<dbReference type="SUPFAM" id="SSF88659">
    <property type="entry name" value="Sigma3 and sigma4 domains of RNA polymerase sigma factors"/>
    <property type="match status" value="1"/>
</dbReference>
<dbReference type="InterPro" id="IPR053866">
    <property type="entry name" value="PhyR_sigma2"/>
</dbReference>
<dbReference type="Gene3D" id="1.10.1740.10">
    <property type="match status" value="1"/>
</dbReference>
<dbReference type="Proteomes" id="UP001433071">
    <property type="component" value="Unassembled WGS sequence"/>
</dbReference>
<evidence type="ECO:0000256" key="1">
    <source>
        <dbReference type="ARBA" id="ARBA00010641"/>
    </source>
</evidence>
<dbReference type="Gene3D" id="1.10.10.10">
    <property type="entry name" value="Winged helix-like DNA-binding domain superfamily/Winged helix DNA-binding domain"/>
    <property type="match status" value="1"/>
</dbReference>
<evidence type="ECO:0000313" key="8">
    <source>
        <dbReference type="Proteomes" id="UP001433071"/>
    </source>
</evidence>
<dbReference type="CDD" id="cd06171">
    <property type="entry name" value="Sigma70_r4"/>
    <property type="match status" value="1"/>
</dbReference>
<dbReference type="InterPro" id="IPR036388">
    <property type="entry name" value="WH-like_DNA-bd_sf"/>
</dbReference>
<sequence length="185" mass="20851">MDEKQRAILDEIPRLRRYARSLLRDRDSADDLVQDCLERALLRLDNWQTGESPRKWLFTIMHHLFIDQMRKVNRRGEASMLPLEAGEVQASPADQLENVAAREIIDALQAISPDRRAALTMVAIEGFSYAEAAEMLGVPAGALMSRIARGREELRGLLEDNARRRAIRIVEPGPGRTGPIRAPMA</sequence>
<dbReference type="Pfam" id="PF22029">
    <property type="entry name" value="PhyR_sigma2"/>
    <property type="match status" value="1"/>
</dbReference>
<name>A0ABV1Z5V6_9HYPH</name>
<keyword evidence="2" id="KW-0805">Transcription regulation</keyword>
<protein>
    <submittedName>
        <fullName evidence="7">RNA polymerase sigma factor</fullName>
    </submittedName>
</protein>
<dbReference type="InterPro" id="IPR039425">
    <property type="entry name" value="RNA_pol_sigma-70-like"/>
</dbReference>
<dbReference type="Pfam" id="PF08281">
    <property type="entry name" value="Sigma70_r4_2"/>
    <property type="match status" value="1"/>
</dbReference>
<keyword evidence="8" id="KW-1185">Reference proteome</keyword>
<dbReference type="InterPro" id="IPR013325">
    <property type="entry name" value="RNA_pol_sigma_r2"/>
</dbReference>
<evidence type="ECO:0000259" key="5">
    <source>
        <dbReference type="Pfam" id="PF08281"/>
    </source>
</evidence>
<proteinExistence type="inferred from homology"/>
<evidence type="ECO:0000256" key="3">
    <source>
        <dbReference type="ARBA" id="ARBA00023082"/>
    </source>
</evidence>
<evidence type="ECO:0000259" key="6">
    <source>
        <dbReference type="Pfam" id="PF22029"/>
    </source>
</evidence>
<evidence type="ECO:0000256" key="2">
    <source>
        <dbReference type="ARBA" id="ARBA00023015"/>
    </source>
</evidence>
<accession>A0ABV1Z5V6</accession>
<dbReference type="InterPro" id="IPR014284">
    <property type="entry name" value="RNA_pol_sigma-70_dom"/>
</dbReference>
<dbReference type="SUPFAM" id="SSF88946">
    <property type="entry name" value="Sigma2 domain of RNA polymerase sigma factors"/>
    <property type="match status" value="1"/>
</dbReference>
<feature type="domain" description="PhyR sigma2" evidence="6">
    <location>
        <begin position="8"/>
        <end position="62"/>
    </location>
</feature>
<dbReference type="EMBL" id="JAMYQB010000024">
    <property type="protein sequence ID" value="MER9407328.1"/>
    <property type="molecule type" value="Genomic_DNA"/>
</dbReference>
<evidence type="ECO:0000313" key="7">
    <source>
        <dbReference type="EMBL" id="MER9407328.1"/>
    </source>
</evidence>
<reference evidence="7 8" key="1">
    <citation type="journal article" date="2024" name="Proc. Natl. Acad. Sci. U.S.A.">
        <title>The evolutionary genomics of adaptation to stress in wild rhizobium bacteria.</title>
        <authorList>
            <person name="Kehlet-Delgado H."/>
            <person name="Montoya A.P."/>
            <person name="Jensen K.T."/>
            <person name="Wendlandt C.E."/>
            <person name="Dexheimer C."/>
            <person name="Roberts M."/>
            <person name="Torres Martinez L."/>
            <person name="Friesen M.L."/>
            <person name="Griffitts J.S."/>
            <person name="Porter S.S."/>
        </authorList>
    </citation>
    <scope>NUCLEOTIDE SEQUENCE [LARGE SCALE GENOMIC DNA]</scope>
    <source>
        <strain evidence="7 8">M0641</strain>
    </source>
</reference>
<comment type="caution">
    <text evidence="7">The sequence shown here is derived from an EMBL/GenBank/DDBJ whole genome shotgun (WGS) entry which is preliminary data.</text>
</comment>
<comment type="similarity">
    <text evidence="1">Belongs to the sigma-70 factor family. ECF subfamily.</text>
</comment>
<dbReference type="InterPro" id="IPR013324">
    <property type="entry name" value="RNA_pol_sigma_r3/r4-like"/>
</dbReference>
<evidence type="ECO:0000256" key="4">
    <source>
        <dbReference type="ARBA" id="ARBA00023163"/>
    </source>
</evidence>
<dbReference type="InterPro" id="IPR013249">
    <property type="entry name" value="RNA_pol_sigma70_r4_t2"/>
</dbReference>
<keyword evidence="3" id="KW-0731">Sigma factor</keyword>
<dbReference type="PANTHER" id="PTHR43133:SF25">
    <property type="entry name" value="RNA POLYMERASE SIGMA FACTOR RFAY-RELATED"/>
    <property type="match status" value="1"/>
</dbReference>
<keyword evidence="4" id="KW-0804">Transcription</keyword>
<gene>
    <name evidence="7" type="ORF">NKI36_25170</name>
</gene>
<dbReference type="PANTHER" id="PTHR43133">
    <property type="entry name" value="RNA POLYMERASE ECF-TYPE SIGMA FACTO"/>
    <property type="match status" value="1"/>
</dbReference>
<dbReference type="NCBIfam" id="TIGR02937">
    <property type="entry name" value="sigma70-ECF"/>
    <property type="match status" value="1"/>
</dbReference>